<dbReference type="Gene3D" id="3.30.160.110">
    <property type="entry name" value="Siroheme synthase, domain 2"/>
    <property type="match status" value="1"/>
</dbReference>
<evidence type="ECO:0000256" key="15">
    <source>
        <dbReference type="RuleBase" id="RU003960"/>
    </source>
</evidence>
<feature type="binding site" evidence="14">
    <location>
        <begin position="43"/>
        <end position="44"/>
    </location>
    <ligand>
        <name>NAD(+)</name>
        <dbReference type="ChEBI" id="CHEBI:57540"/>
    </ligand>
</feature>
<evidence type="ECO:0000256" key="2">
    <source>
        <dbReference type="ARBA" id="ARBA00005879"/>
    </source>
</evidence>
<feature type="modified residue" description="Phosphoserine" evidence="14">
    <location>
        <position position="130"/>
    </location>
</feature>
<dbReference type="InterPro" id="IPR000878">
    <property type="entry name" value="4pyrrol_Mease"/>
</dbReference>
<gene>
    <name evidence="19" type="primary">cobA</name>
    <name evidence="14" type="synonym">cysG</name>
    <name evidence="19" type="ORF">CKO13_03260</name>
</gene>
<dbReference type="Pfam" id="PF13241">
    <property type="entry name" value="NAD_binding_7"/>
    <property type="match status" value="1"/>
</dbReference>
<keyword evidence="14" id="KW-0597">Phosphoprotein</keyword>
<evidence type="ECO:0000259" key="17">
    <source>
        <dbReference type="Pfam" id="PF10414"/>
    </source>
</evidence>
<accession>A0ABS1E6Y4</accession>
<dbReference type="PIRSF" id="PIRSF036426">
    <property type="entry name" value="Sirohaem_synth"/>
    <property type="match status" value="1"/>
</dbReference>
<dbReference type="PANTHER" id="PTHR45790">
    <property type="entry name" value="SIROHEME SYNTHASE-RELATED"/>
    <property type="match status" value="1"/>
</dbReference>
<comment type="catalytic activity">
    <reaction evidence="13 14">
        <text>precorrin-2 + NAD(+) = sirohydrochlorin + NADH + 2 H(+)</text>
        <dbReference type="Rhea" id="RHEA:15613"/>
        <dbReference type="ChEBI" id="CHEBI:15378"/>
        <dbReference type="ChEBI" id="CHEBI:57540"/>
        <dbReference type="ChEBI" id="CHEBI:57945"/>
        <dbReference type="ChEBI" id="CHEBI:58351"/>
        <dbReference type="ChEBI" id="CHEBI:58827"/>
        <dbReference type="EC" id="1.3.1.76"/>
    </reaction>
</comment>
<comment type="pathway">
    <text evidence="1 14">Porphyrin-containing compound metabolism; siroheme biosynthesis; sirohydrochlorin from precorrin-2: step 1/1.</text>
</comment>
<evidence type="ECO:0000259" key="18">
    <source>
        <dbReference type="Pfam" id="PF14824"/>
    </source>
</evidence>
<feature type="binding site" evidence="14">
    <location>
        <position position="387"/>
    </location>
    <ligand>
        <name>S-adenosyl-L-methionine</name>
        <dbReference type="ChEBI" id="CHEBI:59789"/>
    </ligand>
</feature>
<dbReference type="EMBL" id="NRSH01000021">
    <property type="protein sequence ID" value="MBK1726054.1"/>
    <property type="molecule type" value="Genomic_DNA"/>
</dbReference>
<dbReference type="EC" id="1.3.1.76" evidence="14"/>
<dbReference type="InterPro" id="IPR006366">
    <property type="entry name" value="CobA/CysG_C"/>
</dbReference>
<dbReference type="InterPro" id="IPR014776">
    <property type="entry name" value="4pyrrole_Mease_sub2"/>
</dbReference>
<feature type="active site" description="Proton acceptor" evidence="14">
    <location>
        <position position="252"/>
    </location>
</feature>
<dbReference type="InterPro" id="IPR036291">
    <property type="entry name" value="NAD(P)-bd_dom_sf"/>
</dbReference>
<dbReference type="EC" id="4.99.1.4" evidence="14"/>
<dbReference type="Pfam" id="PF10414">
    <property type="entry name" value="CysG_dimeriser"/>
    <property type="match status" value="1"/>
</dbReference>
<dbReference type="Pfam" id="PF14824">
    <property type="entry name" value="Sirohm_synth_M"/>
    <property type="match status" value="1"/>
</dbReference>
<name>A0ABS1E6Y4_9GAMM</name>
<dbReference type="SUPFAM" id="SSF51735">
    <property type="entry name" value="NAD(P)-binding Rossmann-fold domains"/>
    <property type="match status" value="1"/>
</dbReference>
<feature type="binding site" evidence="14">
    <location>
        <position position="310"/>
    </location>
    <ligand>
        <name>S-adenosyl-L-methionine</name>
        <dbReference type="ChEBI" id="CHEBI:59789"/>
    </ligand>
</feature>
<dbReference type="NCBIfam" id="NF004790">
    <property type="entry name" value="PRK06136.1"/>
    <property type="match status" value="1"/>
</dbReference>
<dbReference type="Gene3D" id="3.40.1010.10">
    <property type="entry name" value="Cobalt-precorrin-4 Transmethylase, Domain 1"/>
    <property type="match status" value="1"/>
</dbReference>
<evidence type="ECO:0000256" key="7">
    <source>
        <dbReference type="ARBA" id="ARBA00023002"/>
    </source>
</evidence>
<dbReference type="EC" id="2.1.1.107" evidence="14"/>
<evidence type="ECO:0000259" key="16">
    <source>
        <dbReference type="Pfam" id="PF00590"/>
    </source>
</evidence>
<dbReference type="Gene3D" id="1.10.8.210">
    <property type="entry name" value="Sirohaem synthase, dimerisation domain"/>
    <property type="match status" value="1"/>
</dbReference>
<evidence type="ECO:0000313" key="19">
    <source>
        <dbReference type="EMBL" id="MBK1726054.1"/>
    </source>
</evidence>
<dbReference type="Pfam" id="PF00590">
    <property type="entry name" value="TP_methylase"/>
    <property type="match status" value="1"/>
</dbReference>
<proteinExistence type="inferred from homology"/>
<dbReference type="InterPro" id="IPR006367">
    <property type="entry name" value="Sirohaem_synthase_N"/>
</dbReference>
<dbReference type="PROSITE" id="PS00840">
    <property type="entry name" value="SUMT_2"/>
    <property type="match status" value="1"/>
</dbReference>
<evidence type="ECO:0000256" key="12">
    <source>
        <dbReference type="ARBA" id="ARBA00025705"/>
    </source>
</evidence>
<dbReference type="PANTHER" id="PTHR45790:SF1">
    <property type="entry name" value="SIROHEME SYNTHASE"/>
    <property type="match status" value="1"/>
</dbReference>
<dbReference type="RefSeq" id="WP_200256787.1">
    <property type="nucleotide sequence ID" value="NZ_NRSH01000021.1"/>
</dbReference>
<feature type="binding site" evidence="14">
    <location>
        <position position="416"/>
    </location>
    <ligand>
        <name>S-adenosyl-L-methionine</name>
        <dbReference type="ChEBI" id="CHEBI:59789"/>
    </ligand>
</feature>
<reference evidence="19 20" key="1">
    <citation type="journal article" date="2020" name="Microorganisms">
        <title>Osmotic Adaptation and Compatible Solute Biosynthesis of Phototrophic Bacteria as Revealed from Genome Analyses.</title>
        <authorList>
            <person name="Imhoff J.F."/>
            <person name="Rahn T."/>
            <person name="Kunzel S."/>
            <person name="Keller A."/>
            <person name="Neulinger S.C."/>
        </authorList>
    </citation>
    <scope>NUCLEOTIDE SEQUENCE [LARGE SCALE GENOMIC DNA]</scope>
    <source>
        <strain evidence="19 20">DSM 15116</strain>
    </source>
</reference>
<comment type="caution">
    <text evidence="19">The sequence shown here is derived from an EMBL/GenBank/DDBJ whole genome shotgun (WGS) entry which is preliminary data.</text>
</comment>
<evidence type="ECO:0000256" key="8">
    <source>
        <dbReference type="ARBA" id="ARBA00023027"/>
    </source>
</evidence>
<evidence type="ECO:0000256" key="4">
    <source>
        <dbReference type="ARBA" id="ARBA00022603"/>
    </source>
</evidence>
<dbReference type="NCBIfam" id="NF007922">
    <property type="entry name" value="PRK10637.1"/>
    <property type="match status" value="1"/>
</dbReference>
<dbReference type="Proteomes" id="UP000738126">
    <property type="component" value="Unassembled WGS sequence"/>
</dbReference>
<dbReference type="InterPro" id="IPR012409">
    <property type="entry name" value="Sirohaem_synth"/>
</dbReference>
<dbReference type="InterPro" id="IPR014777">
    <property type="entry name" value="4pyrrole_Mease_sub1"/>
</dbReference>
<evidence type="ECO:0000256" key="5">
    <source>
        <dbReference type="ARBA" id="ARBA00022679"/>
    </source>
</evidence>
<dbReference type="CDD" id="cd11642">
    <property type="entry name" value="SUMT"/>
    <property type="match status" value="1"/>
</dbReference>
<dbReference type="Gene3D" id="3.40.50.720">
    <property type="entry name" value="NAD(P)-binding Rossmann-like Domain"/>
    <property type="match status" value="1"/>
</dbReference>
<comment type="pathway">
    <text evidence="14">Cofactor biosynthesis; adenosylcobalamin biosynthesis; precorrin-2 from uroporphyrinogen III: step 1/1.</text>
</comment>
<feature type="binding site" evidence="14">
    <location>
        <begin position="22"/>
        <end position="23"/>
    </location>
    <ligand>
        <name>NAD(+)</name>
        <dbReference type="ChEBI" id="CHEBI:57540"/>
    </ligand>
</feature>
<dbReference type="InterPro" id="IPR003043">
    <property type="entry name" value="Uropor_MeTrfase_CS"/>
</dbReference>
<dbReference type="HAMAP" id="MF_01646">
    <property type="entry name" value="Siroheme_synth"/>
    <property type="match status" value="1"/>
</dbReference>
<organism evidence="19 20">
    <name type="scientific">Halorhodospira neutriphila</name>
    <dbReference type="NCBI Taxonomy" id="168379"/>
    <lineage>
        <taxon>Bacteria</taxon>
        <taxon>Pseudomonadati</taxon>
        <taxon>Pseudomonadota</taxon>
        <taxon>Gammaproteobacteria</taxon>
        <taxon>Chromatiales</taxon>
        <taxon>Ectothiorhodospiraceae</taxon>
        <taxon>Halorhodospira</taxon>
    </lineage>
</organism>
<keyword evidence="8 14" id="KW-0520">NAD</keyword>
<dbReference type="SUPFAM" id="SSF75615">
    <property type="entry name" value="Siroheme synthase middle domains-like"/>
    <property type="match status" value="1"/>
</dbReference>
<dbReference type="InterPro" id="IPR037115">
    <property type="entry name" value="Sirohaem_synt_dimer_dom_sf"/>
</dbReference>
<keyword evidence="7 14" id="KW-0560">Oxidoreductase</keyword>
<evidence type="ECO:0000256" key="1">
    <source>
        <dbReference type="ARBA" id="ARBA00005010"/>
    </source>
</evidence>
<dbReference type="InterPro" id="IPR050161">
    <property type="entry name" value="Siro_Cobalamin_biosynth"/>
</dbReference>
<evidence type="ECO:0000256" key="6">
    <source>
        <dbReference type="ARBA" id="ARBA00022691"/>
    </source>
</evidence>
<dbReference type="InterPro" id="IPR019478">
    <property type="entry name" value="Sirohaem_synthase_dimer_dom"/>
</dbReference>
<feature type="active site" description="Proton donor" evidence="14">
    <location>
        <position position="274"/>
    </location>
</feature>
<evidence type="ECO:0000256" key="3">
    <source>
        <dbReference type="ARBA" id="ARBA00022573"/>
    </source>
</evidence>
<keyword evidence="10 14" id="KW-0627">Porphyrin biosynthesis</keyword>
<comment type="pathway">
    <text evidence="12 14">Porphyrin-containing compound metabolism; siroheme biosynthesis; precorrin-2 from uroporphyrinogen III: step 1/1.</text>
</comment>
<comment type="catalytic activity">
    <reaction evidence="14">
        <text>uroporphyrinogen III + 2 S-adenosyl-L-methionine = precorrin-2 + 2 S-adenosyl-L-homocysteine + H(+)</text>
        <dbReference type="Rhea" id="RHEA:32459"/>
        <dbReference type="ChEBI" id="CHEBI:15378"/>
        <dbReference type="ChEBI" id="CHEBI:57308"/>
        <dbReference type="ChEBI" id="CHEBI:57856"/>
        <dbReference type="ChEBI" id="CHEBI:58827"/>
        <dbReference type="ChEBI" id="CHEBI:59789"/>
        <dbReference type="EC" id="2.1.1.107"/>
    </reaction>
</comment>
<dbReference type="NCBIfam" id="TIGR01470">
    <property type="entry name" value="cysG_Nterm"/>
    <property type="match status" value="1"/>
</dbReference>
<comment type="similarity">
    <text evidence="14">In the C-terminal section; belongs to the precorrin methyltransferase family.</text>
</comment>
<comment type="similarity">
    <text evidence="14">In the N-terminal section; belongs to the precorrin-2 dehydrogenase / sirohydrochlorin ferrochelatase family.</text>
</comment>
<feature type="binding site" evidence="14">
    <location>
        <begin position="305"/>
        <end position="307"/>
    </location>
    <ligand>
        <name>S-adenosyl-L-methionine</name>
        <dbReference type="ChEBI" id="CHEBI:59789"/>
    </ligand>
</feature>
<evidence type="ECO:0000256" key="13">
    <source>
        <dbReference type="ARBA" id="ARBA00047561"/>
    </source>
</evidence>
<evidence type="ECO:0000256" key="9">
    <source>
        <dbReference type="ARBA" id="ARBA00023239"/>
    </source>
</evidence>
<keyword evidence="11 14" id="KW-0511">Multifunctional enzyme</keyword>
<evidence type="ECO:0000256" key="10">
    <source>
        <dbReference type="ARBA" id="ARBA00023244"/>
    </source>
</evidence>
<keyword evidence="5 14" id="KW-0808">Transferase</keyword>
<feature type="domain" description="Sirohaem synthase dimerisation" evidence="17">
    <location>
        <begin position="153"/>
        <end position="209"/>
    </location>
</feature>
<comment type="similarity">
    <text evidence="2 15">Belongs to the precorrin methyltransferase family.</text>
</comment>
<dbReference type="SUPFAM" id="SSF53790">
    <property type="entry name" value="Tetrapyrrole methylase"/>
    <property type="match status" value="1"/>
</dbReference>
<feature type="domain" description="Tetrapyrrole methylase" evidence="16">
    <location>
        <begin position="222"/>
        <end position="431"/>
    </location>
</feature>
<keyword evidence="6 14" id="KW-0949">S-adenosyl-L-methionine</keyword>
<feature type="binding site" evidence="14">
    <location>
        <begin position="335"/>
        <end position="336"/>
    </location>
    <ligand>
        <name>S-adenosyl-L-methionine</name>
        <dbReference type="ChEBI" id="CHEBI:59789"/>
    </ligand>
</feature>
<comment type="catalytic activity">
    <reaction evidence="14">
        <text>siroheme + 2 H(+) = sirohydrochlorin + Fe(2+)</text>
        <dbReference type="Rhea" id="RHEA:24360"/>
        <dbReference type="ChEBI" id="CHEBI:15378"/>
        <dbReference type="ChEBI" id="CHEBI:29033"/>
        <dbReference type="ChEBI" id="CHEBI:58351"/>
        <dbReference type="ChEBI" id="CHEBI:60052"/>
        <dbReference type="EC" id="4.99.1.4"/>
    </reaction>
</comment>
<evidence type="ECO:0000313" key="20">
    <source>
        <dbReference type="Proteomes" id="UP000738126"/>
    </source>
</evidence>
<feature type="region of interest" description="Uroporphyrinogen-III C-methyltransferase" evidence="14">
    <location>
        <begin position="220"/>
        <end position="487"/>
    </location>
</feature>
<evidence type="ECO:0000256" key="14">
    <source>
        <dbReference type="HAMAP-Rule" id="MF_01646"/>
    </source>
</evidence>
<dbReference type="InterPro" id="IPR035996">
    <property type="entry name" value="4pyrrol_Methylase_sf"/>
</dbReference>
<feature type="region of interest" description="Precorrin-2 dehydrogenase / sirohydrochlorin ferrochelatase" evidence="14">
    <location>
        <begin position="1"/>
        <end position="205"/>
    </location>
</feature>
<keyword evidence="9 14" id="KW-0456">Lyase</keyword>
<comment type="pathway">
    <text evidence="14">Cofactor biosynthesis; adenosylcobalamin biosynthesis; sirohydrochlorin from precorrin-2: step 1/1.</text>
</comment>
<evidence type="ECO:0000256" key="11">
    <source>
        <dbReference type="ARBA" id="ARBA00023268"/>
    </source>
</evidence>
<keyword evidence="3 14" id="KW-0169">Cobalamin biosynthesis</keyword>
<feature type="domain" description="Siroheme synthase central" evidence="18">
    <location>
        <begin position="121"/>
        <end position="146"/>
    </location>
</feature>
<keyword evidence="20" id="KW-1185">Reference proteome</keyword>
<feature type="binding site" evidence="14">
    <location>
        <position position="229"/>
    </location>
    <ligand>
        <name>S-adenosyl-L-methionine</name>
        <dbReference type="ChEBI" id="CHEBI:59789"/>
    </ligand>
</feature>
<dbReference type="Gene3D" id="3.30.950.10">
    <property type="entry name" value="Methyltransferase, Cobalt-precorrin-4 Transmethylase, Domain 2"/>
    <property type="match status" value="1"/>
</dbReference>
<comment type="function">
    <text evidence="14">Multifunctional enzyme that catalyzes the SAM-dependent methylations of uroporphyrinogen III at position C-2 and C-7 to form precorrin-2 via precorrin-1. Then it catalyzes the NAD-dependent ring dehydrogenation of precorrin-2 to yield sirohydrochlorin. Finally, it catalyzes the ferrochelation of sirohydrochlorin to yield siroheme.</text>
</comment>
<sequence length="487" mass="52402">MHHFPIFLKLHGRPCLVIGATAAAAEKAGDLLRAGAQVTLAAPALGAECAALLERHPDTVHHHAAGYRPGLEQGMALVISASGDPETDRAAHAACSERGIPVNVVDNPQLCTYITPAVVDRSPLQVAITSGGAAPVLARQIRSQVETLLPPAYRRLAALAGRLRERVKAALPSPERRLRFWEQVFEGPAAESVLAGRERQGEAEILQALQRERRQPGPQGEVFLVGAGPGNPELLTFRALRLMQRADVVLYDHLAAPALLELVRKDAERIPVGKRRGEHTLPQERINERLIELAAAGKRVLRLKGGDPFVFGRGGEEIEGLIEHGVPFQIVPGVTAAQGTAAYSGIPLTHRDYAQSCRFLTGHRRNGALALEQWAPFHRDETLVVYMGVANLEGVCAELQAHELPAAHPAALVEQATTPAQQIVIGTLATLPQRVRERGLEGPALVVVGPTVALQPHLAWYQSAPDAERAFPRHGCLRRDPLVSPGG</sequence>
<dbReference type="NCBIfam" id="TIGR01469">
    <property type="entry name" value="cobA_cysG_Cterm"/>
    <property type="match status" value="1"/>
</dbReference>
<comment type="pathway">
    <text evidence="14">Porphyrin-containing compound metabolism; siroheme biosynthesis; siroheme from sirohydrochlorin: step 1/1.</text>
</comment>
<keyword evidence="4 14" id="KW-0489">Methyltransferase</keyword>
<dbReference type="InterPro" id="IPR028281">
    <property type="entry name" value="Sirohaem_synthase_central"/>
</dbReference>
<protein>
    <recommendedName>
        <fullName evidence="14">Siroheme synthase</fullName>
    </recommendedName>
    <domain>
        <recommendedName>
            <fullName evidence="14">Uroporphyrinogen-III C-methyltransferase</fullName>
            <shortName evidence="14">Urogen III methylase</shortName>
            <ecNumber evidence="14">2.1.1.107</ecNumber>
        </recommendedName>
        <alternativeName>
            <fullName evidence="14">SUMT</fullName>
        </alternativeName>
        <alternativeName>
            <fullName evidence="14">Uroporphyrinogen III methylase</fullName>
            <shortName evidence="14">UROM</shortName>
        </alternativeName>
    </domain>
    <domain>
        <recommendedName>
            <fullName evidence="14">Precorrin-2 dehydrogenase</fullName>
            <ecNumber evidence="14">1.3.1.76</ecNumber>
        </recommendedName>
    </domain>
    <domain>
        <recommendedName>
            <fullName evidence="14">Sirohydrochlorin ferrochelatase</fullName>
            <ecNumber evidence="14">4.99.1.4</ecNumber>
        </recommendedName>
    </domain>
</protein>